<accession>A0ABN7XPG9</accession>
<sequence length="117" mass="14126">WWYKNEKMYNLDLDEQLYMNTHAIKPNEDYLSFRHAVQKRRDYGETFNLARKAVRTAVESGGDSLYRLKRSLNNWVTEEKRLSYVRDDDQEKFDPSQVENPIEKQHRGRPSTKRLKS</sequence>
<feature type="compositionally biased region" description="Basic residues" evidence="1">
    <location>
        <begin position="106"/>
        <end position="117"/>
    </location>
</feature>
<feature type="non-terminal residue" evidence="2">
    <location>
        <position position="1"/>
    </location>
</feature>
<dbReference type="EMBL" id="CAJVQB010165562">
    <property type="protein sequence ID" value="CAG8856940.1"/>
    <property type="molecule type" value="Genomic_DNA"/>
</dbReference>
<name>A0ABN7XPG9_GIGMA</name>
<evidence type="ECO:0000313" key="2">
    <source>
        <dbReference type="EMBL" id="CAG8856940.1"/>
    </source>
</evidence>
<organism evidence="2 3">
    <name type="scientific">Gigaspora margarita</name>
    <dbReference type="NCBI Taxonomy" id="4874"/>
    <lineage>
        <taxon>Eukaryota</taxon>
        <taxon>Fungi</taxon>
        <taxon>Fungi incertae sedis</taxon>
        <taxon>Mucoromycota</taxon>
        <taxon>Glomeromycotina</taxon>
        <taxon>Glomeromycetes</taxon>
        <taxon>Diversisporales</taxon>
        <taxon>Gigasporaceae</taxon>
        <taxon>Gigaspora</taxon>
    </lineage>
</organism>
<reference evidence="2 3" key="1">
    <citation type="submission" date="2021-06" db="EMBL/GenBank/DDBJ databases">
        <authorList>
            <person name="Kallberg Y."/>
            <person name="Tangrot J."/>
            <person name="Rosling A."/>
        </authorList>
    </citation>
    <scope>NUCLEOTIDE SEQUENCE [LARGE SCALE GENOMIC DNA]</scope>
    <source>
        <strain evidence="2 3">120-4 pot B 10/14</strain>
    </source>
</reference>
<protein>
    <submittedName>
        <fullName evidence="2">5917_t:CDS:1</fullName>
    </submittedName>
</protein>
<dbReference type="Proteomes" id="UP000789901">
    <property type="component" value="Unassembled WGS sequence"/>
</dbReference>
<feature type="region of interest" description="Disordered" evidence="1">
    <location>
        <begin position="86"/>
        <end position="117"/>
    </location>
</feature>
<comment type="caution">
    <text evidence="2">The sequence shown here is derived from an EMBL/GenBank/DDBJ whole genome shotgun (WGS) entry which is preliminary data.</text>
</comment>
<keyword evidence="3" id="KW-1185">Reference proteome</keyword>
<feature type="non-terminal residue" evidence="2">
    <location>
        <position position="117"/>
    </location>
</feature>
<evidence type="ECO:0000256" key="1">
    <source>
        <dbReference type="SAM" id="MobiDB-lite"/>
    </source>
</evidence>
<proteinExistence type="predicted"/>
<gene>
    <name evidence="2" type="ORF">GMARGA_LOCUS45761</name>
</gene>
<evidence type="ECO:0000313" key="3">
    <source>
        <dbReference type="Proteomes" id="UP000789901"/>
    </source>
</evidence>